<dbReference type="InterPro" id="IPR016193">
    <property type="entry name" value="Cytidine_deaminase-like"/>
</dbReference>
<protein>
    <recommendedName>
        <fullName evidence="3">Sulfur carrier protein FdhD</fullName>
    </recommendedName>
</protein>
<dbReference type="EMBL" id="JARFPK010000004">
    <property type="protein sequence ID" value="MDF0589832.1"/>
    <property type="molecule type" value="Genomic_DNA"/>
</dbReference>
<organism evidence="4 5">
    <name type="scientific">Candidatus Methanocrinis natronophilus</name>
    <dbReference type="NCBI Taxonomy" id="3033396"/>
    <lineage>
        <taxon>Archaea</taxon>
        <taxon>Methanobacteriati</taxon>
        <taxon>Methanobacteriota</taxon>
        <taxon>Stenosarchaea group</taxon>
        <taxon>Methanomicrobia</taxon>
        <taxon>Methanotrichales</taxon>
        <taxon>Methanotrichaceae</taxon>
        <taxon>Methanocrinis</taxon>
    </lineage>
</organism>
<gene>
    <name evidence="3" type="primary">fdhD</name>
    <name evidence="4" type="ORF">P0O15_01390</name>
</gene>
<dbReference type="Gene3D" id="3.10.20.10">
    <property type="match status" value="1"/>
</dbReference>
<proteinExistence type="inferred from homology"/>
<accession>A0ABT5X552</accession>
<dbReference type="PANTHER" id="PTHR30592">
    <property type="entry name" value="FORMATE DEHYDROGENASE"/>
    <property type="match status" value="1"/>
</dbReference>
<keyword evidence="2 3" id="KW-0501">Molybdenum cofactor biosynthesis</keyword>
<dbReference type="Proteomes" id="UP001220010">
    <property type="component" value="Unassembled WGS sequence"/>
</dbReference>
<comment type="similarity">
    <text evidence="3">Belongs to the FdhD family.</text>
</comment>
<evidence type="ECO:0000313" key="4">
    <source>
        <dbReference type="EMBL" id="MDF0589832.1"/>
    </source>
</evidence>
<comment type="subcellular location">
    <subcellularLocation>
        <location evidence="3">Cytoplasm</location>
    </subcellularLocation>
</comment>
<evidence type="ECO:0000313" key="5">
    <source>
        <dbReference type="Proteomes" id="UP001220010"/>
    </source>
</evidence>
<evidence type="ECO:0000256" key="3">
    <source>
        <dbReference type="HAMAP-Rule" id="MF_00187"/>
    </source>
</evidence>
<comment type="caution">
    <text evidence="3">Lacks conserved residue(s) required for the propagation of feature annotation.</text>
</comment>
<feature type="active site" description="Cysteine persulfide intermediate" evidence="3">
    <location>
        <position position="105"/>
    </location>
</feature>
<evidence type="ECO:0000256" key="2">
    <source>
        <dbReference type="ARBA" id="ARBA00023150"/>
    </source>
</evidence>
<comment type="caution">
    <text evidence="4">The sequence shown here is derived from an EMBL/GenBank/DDBJ whole genome shotgun (WGS) entry which is preliminary data.</text>
</comment>
<dbReference type="RefSeq" id="WP_316965593.1">
    <property type="nucleotide sequence ID" value="NZ_JARFPK010000004.1"/>
</dbReference>
<dbReference type="SUPFAM" id="SSF53927">
    <property type="entry name" value="Cytidine deaminase-like"/>
    <property type="match status" value="1"/>
</dbReference>
<keyword evidence="5" id="KW-1185">Reference proteome</keyword>
<dbReference type="PIRSF" id="PIRSF015626">
    <property type="entry name" value="FdhD"/>
    <property type="match status" value="1"/>
</dbReference>
<name>A0ABT5X552_9EURY</name>
<sequence>MKESWHARRIGEAEEFWQEAFLDPASTFQTVKSTEISGEERRRLEVDVAIEERIALVLNGVKVADLPCLPSQLEELAVGHLVCEGFLEGIEDLVSVRVEDGEIFCEGRGGLKRKEARPAASEMRISPEAIYRALDEVHEGALIWRRTGGTHSALFLREDGRSRYFCEDVSRSSAVDKAVGSALMARADLSRSALITTGRLSSAIVSKAAMSRVPVLVSRAAPLMAGIDLAERLGMTLAAFARRPNLYIYTGEERIL</sequence>
<dbReference type="Gene3D" id="3.40.140.10">
    <property type="entry name" value="Cytidine Deaminase, domain 2"/>
    <property type="match status" value="1"/>
</dbReference>
<dbReference type="InterPro" id="IPR003786">
    <property type="entry name" value="FdhD"/>
</dbReference>
<evidence type="ECO:0000256" key="1">
    <source>
        <dbReference type="ARBA" id="ARBA00022490"/>
    </source>
</evidence>
<keyword evidence="1 3" id="KW-0963">Cytoplasm</keyword>
<comment type="function">
    <text evidence="3">Required for formate dehydrogenase (FDH) activity. Acts as a sulfur carrier protein that transfers sulfur from IscS to the molybdenum cofactor prior to its insertion into FDH.</text>
</comment>
<dbReference type="PANTHER" id="PTHR30592:SF1">
    <property type="entry name" value="SULFUR CARRIER PROTEIN FDHD"/>
    <property type="match status" value="1"/>
</dbReference>
<reference evidence="4 5" key="1">
    <citation type="submission" date="2023-03" db="EMBL/GenBank/DDBJ databases">
        <title>WGS of Methanotrichaceae archaeon Mx.</title>
        <authorList>
            <person name="Sorokin D.Y."/>
            <person name="Merkel A.Y."/>
        </authorList>
    </citation>
    <scope>NUCLEOTIDE SEQUENCE [LARGE SCALE GENOMIC DNA]</scope>
    <source>
        <strain evidence="4 5">Mx</strain>
    </source>
</reference>
<dbReference type="Pfam" id="PF02634">
    <property type="entry name" value="FdhD-NarQ"/>
    <property type="match status" value="2"/>
</dbReference>
<dbReference type="HAMAP" id="MF_00187">
    <property type="entry name" value="FdhD"/>
    <property type="match status" value="1"/>
</dbReference>